<feature type="DNA-binding region" description="H-T-H motif" evidence="5">
    <location>
        <begin position="31"/>
        <end position="50"/>
    </location>
</feature>
<proteinExistence type="predicted"/>
<keyword evidence="2" id="KW-0805">Transcription regulation</keyword>
<dbReference type="EMBL" id="JBHUOG010000001">
    <property type="protein sequence ID" value="MFD2792802.1"/>
    <property type="molecule type" value="Genomic_DNA"/>
</dbReference>
<keyword evidence="4" id="KW-0804">Transcription</keyword>
<keyword evidence="3 5" id="KW-0238">DNA-binding</keyword>
<protein>
    <submittedName>
        <fullName evidence="7">TetR/AcrR family transcriptional regulator</fullName>
    </submittedName>
</protein>
<evidence type="ECO:0000313" key="7">
    <source>
        <dbReference type="EMBL" id="MFD2792802.1"/>
    </source>
</evidence>
<accession>A0ABW5VPC7</accession>
<evidence type="ECO:0000256" key="5">
    <source>
        <dbReference type="PROSITE-ProRule" id="PRU00335"/>
    </source>
</evidence>
<organism evidence="7 8">
    <name type="scientific">Promicromonospora vindobonensis</name>
    <dbReference type="NCBI Taxonomy" id="195748"/>
    <lineage>
        <taxon>Bacteria</taxon>
        <taxon>Bacillati</taxon>
        <taxon>Actinomycetota</taxon>
        <taxon>Actinomycetes</taxon>
        <taxon>Micrococcales</taxon>
        <taxon>Promicromonosporaceae</taxon>
        <taxon>Promicromonospora</taxon>
    </lineage>
</organism>
<evidence type="ECO:0000313" key="8">
    <source>
        <dbReference type="Proteomes" id="UP001597479"/>
    </source>
</evidence>
<evidence type="ECO:0000259" key="6">
    <source>
        <dbReference type="PROSITE" id="PS50977"/>
    </source>
</evidence>
<dbReference type="Gene3D" id="1.10.357.10">
    <property type="entry name" value="Tetracycline Repressor, domain 2"/>
    <property type="match status" value="1"/>
</dbReference>
<dbReference type="InterPro" id="IPR009057">
    <property type="entry name" value="Homeodomain-like_sf"/>
</dbReference>
<dbReference type="PROSITE" id="PS50977">
    <property type="entry name" value="HTH_TETR_2"/>
    <property type="match status" value="1"/>
</dbReference>
<dbReference type="InterPro" id="IPR036271">
    <property type="entry name" value="Tet_transcr_reg_TetR-rel_C_sf"/>
</dbReference>
<feature type="domain" description="HTH tetR-type" evidence="6">
    <location>
        <begin position="8"/>
        <end position="68"/>
    </location>
</feature>
<dbReference type="InterPro" id="IPR050109">
    <property type="entry name" value="HTH-type_TetR-like_transc_reg"/>
</dbReference>
<evidence type="ECO:0000256" key="2">
    <source>
        <dbReference type="ARBA" id="ARBA00023015"/>
    </source>
</evidence>
<dbReference type="InterPro" id="IPR001647">
    <property type="entry name" value="HTH_TetR"/>
</dbReference>
<dbReference type="PANTHER" id="PTHR30055:SF234">
    <property type="entry name" value="HTH-TYPE TRANSCRIPTIONAL REGULATOR BETI"/>
    <property type="match status" value="1"/>
</dbReference>
<dbReference type="SUPFAM" id="SSF46689">
    <property type="entry name" value="Homeodomain-like"/>
    <property type="match status" value="1"/>
</dbReference>
<keyword evidence="1" id="KW-0678">Repressor</keyword>
<name>A0ABW5VPC7_9MICO</name>
<dbReference type="RefSeq" id="WP_377180646.1">
    <property type="nucleotide sequence ID" value="NZ_JBHUOG010000001.1"/>
</dbReference>
<evidence type="ECO:0000256" key="4">
    <source>
        <dbReference type="ARBA" id="ARBA00023163"/>
    </source>
</evidence>
<keyword evidence="8" id="KW-1185">Reference proteome</keyword>
<sequence length="209" mass="22345">MPKLADHDQRRTQITSAARRVIARDGLAAATFQSVAAEAGISVRLVQYYFGTKRKFLLATHEAVVADAGARFTRRLSTLGTEPAPREVIRAILTELLPADADRRRDTIVLNTFHAAALTSPDVGAEDTLGAPRFLARAIAEQLRRARGDVAPSAGRAAELDAELIVAGASGLAQTLLVDDGSVERVDELLDRLLDRMVGDPVEAPSAQA</sequence>
<evidence type="ECO:0000256" key="3">
    <source>
        <dbReference type="ARBA" id="ARBA00023125"/>
    </source>
</evidence>
<dbReference type="Proteomes" id="UP001597479">
    <property type="component" value="Unassembled WGS sequence"/>
</dbReference>
<dbReference type="Pfam" id="PF13977">
    <property type="entry name" value="TetR_C_6"/>
    <property type="match status" value="1"/>
</dbReference>
<dbReference type="Pfam" id="PF00440">
    <property type="entry name" value="TetR_N"/>
    <property type="match status" value="1"/>
</dbReference>
<dbReference type="InterPro" id="IPR039538">
    <property type="entry name" value="BetI_C"/>
</dbReference>
<evidence type="ECO:0000256" key="1">
    <source>
        <dbReference type="ARBA" id="ARBA00022491"/>
    </source>
</evidence>
<reference evidence="8" key="1">
    <citation type="journal article" date="2019" name="Int. J. Syst. Evol. Microbiol.">
        <title>The Global Catalogue of Microorganisms (GCM) 10K type strain sequencing project: providing services to taxonomists for standard genome sequencing and annotation.</title>
        <authorList>
            <consortium name="The Broad Institute Genomics Platform"/>
            <consortium name="The Broad Institute Genome Sequencing Center for Infectious Disease"/>
            <person name="Wu L."/>
            <person name="Ma J."/>
        </authorList>
    </citation>
    <scope>NUCLEOTIDE SEQUENCE [LARGE SCALE GENOMIC DNA]</scope>
    <source>
        <strain evidence="8">CCM 7044</strain>
    </source>
</reference>
<dbReference type="SUPFAM" id="SSF48498">
    <property type="entry name" value="Tetracyclin repressor-like, C-terminal domain"/>
    <property type="match status" value="1"/>
</dbReference>
<dbReference type="PANTHER" id="PTHR30055">
    <property type="entry name" value="HTH-TYPE TRANSCRIPTIONAL REGULATOR RUTR"/>
    <property type="match status" value="1"/>
</dbReference>
<gene>
    <name evidence="7" type="ORF">ACFS27_04480</name>
</gene>
<comment type="caution">
    <text evidence="7">The sequence shown here is derived from an EMBL/GenBank/DDBJ whole genome shotgun (WGS) entry which is preliminary data.</text>
</comment>